<protein>
    <submittedName>
        <fullName evidence="4">Phospholipase</fullName>
    </submittedName>
</protein>
<gene>
    <name evidence="4" type="ORF">DL238_00835</name>
</gene>
<feature type="domain" description="Phospholipase/carboxylesterase/thioesterase" evidence="3">
    <location>
        <begin position="132"/>
        <end position="250"/>
    </location>
</feature>
<dbReference type="PANTHER" id="PTHR43037">
    <property type="entry name" value="UNNAMED PRODUCT-RELATED"/>
    <property type="match status" value="1"/>
</dbReference>
<dbReference type="GO" id="GO:0016787">
    <property type="term" value="F:hydrolase activity"/>
    <property type="evidence" value="ECO:0007669"/>
    <property type="project" value="InterPro"/>
</dbReference>
<dbReference type="SUPFAM" id="SSF53474">
    <property type="entry name" value="alpha/beta-Hydrolases"/>
    <property type="match status" value="1"/>
</dbReference>
<reference evidence="4 5" key="1">
    <citation type="submission" date="2018-07" db="EMBL/GenBank/DDBJ databases">
        <title>Erythrobacter nanhaiensis sp. nov., a novel member of the genus Erythrobacter isolated from the South China Sea.</title>
        <authorList>
            <person name="Chen X."/>
            <person name="Liu J."/>
        </authorList>
    </citation>
    <scope>NUCLEOTIDE SEQUENCE [LARGE SCALE GENOMIC DNA]</scope>
    <source>
        <strain evidence="4 5">S-5</strain>
    </source>
</reference>
<keyword evidence="5" id="KW-1185">Reference proteome</keyword>
<evidence type="ECO:0000259" key="3">
    <source>
        <dbReference type="Pfam" id="PF02230"/>
    </source>
</evidence>
<feature type="signal peptide" evidence="2">
    <location>
        <begin position="1"/>
        <end position="42"/>
    </location>
</feature>
<dbReference type="InterPro" id="IPR029058">
    <property type="entry name" value="AB_hydrolase_fold"/>
</dbReference>
<dbReference type="ESTHER" id="9sphn-a0a395lhj7">
    <property type="family name" value="5_AlphaBeta_hydrolase"/>
</dbReference>
<dbReference type="PANTHER" id="PTHR43037:SF1">
    <property type="entry name" value="BLL1128 PROTEIN"/>
    <property type="match status" value="1"/>
</dbReference>
<dbReference type="Pfam" id="PF02230">
    <property type="entry name" value="Abhydrolase_2"/>
    <property type="match status" value="1"/>
</dbReference>
<sequence length="264" mass="28929">MISDETDYIRRAAKMKLFEPRIPRNLVLAALLALAAGGQAVAAAQPETGQHAQPAVDEGNYRYQLFVPRGAVSADPERKWPLMLFLHGSGERGDDVDAVKRNGPPKHADRDPDFPFILISPLLPAEQDWDIAKLERILDHALATLPIDPDRIYLTGLSRGGHATWRWGAADPGRFAALAPVAGRGDAATGCALADIPVWAFHGDRDDVVEPEGSFAMARAIRACGGRKSRLTIYADLGHNSWDPAYEDAELYLWLLKQHRKAGQ</sequence>
<evidence type="ECO:0000313" key="5">
    <source>
        <dbReference type="Proteomes" id="UP000254101"/>
    </source>
</evidence>
<organism evidence="4 5">
    <name type="scientific">Alteriqipengyuania lutimaris</name>
    <dbReference type="NCBI Taxonomy" id="1538146"/>
    <lineage>
        <taxon>Bacteria</taxon>
        <taxon>Pseudomonadati</taxon>
        <taxon>Pseudomonadota</taxon>
        <taxon>Alphaproteobacteria</taxon>
        <taxon>Sphingomonadales</taxon>
        <taxon>Erythrobacteraceae</taxon>
        <taxon>Alteriqipengyuania</taxon>
    </lineage>
</organism>
<proteinExistence type="predicted"/>
<keyword evidence="1 2" id="KW-0732">Signal</keyword>
<evidence type="ECO:0000256" key="2">
    <source>
        <dbReference type="SAM" id="SignalP"/>
    </source>
</evidence>
<dbReference type="Proteomes" id="UP000254101">
    <property type="component" value="Unassembled WGS sequence"/>
</dbReference>
<dbReference type="InterPro" id="IPR050955">
    <property type="entry name" value="Plant_Biomass_Hydrol_Est"/>
</dbReference>
<dbReference type="InterPro" id="IPR003140">
    <property type="entry name" value="PLipase/COase/thioEstase"/>
</dbReference>
<name>A0A395LHJ7_9SPHN</name>
<comment type="caution">
    <text evidence="4">The sequence shown here is derived from an EMBL/GenBank/DDBJ whole genome shotgun (WGS) entry which is preliminary data.</text>
</comment>
<dbReference type="Gene3D" id="3.40.50.1820">
    <property type="entry name" value="alpha/beta hydrolase"/>
    <property type="match status" value="1"/>
</dbReference>
<evidence type="ECO:0000256" key="1">
    <source>
        <dbReference type="ARBA" id="ARBA00022729"/>
    </source>
</evidence>
<dbReference type="AlphaFoldDB" id="A0A395LHJ7"/>
<evidence type="ECO:0000313" key="4">
    <source>
        <dbReference type="EMBL" id="RDS76302.1"/>
    </source>
</evidence>
<accession>A0A395LHJ7</accession>
<feature type="chain" id="PRO_5017321196" evidence="2">
    <location>
        <begin position="43"/>
        <end position="264"/>
    </location>
</feature>
<dbReference type="EMBL" id="QRBB01000001">
    <property type="protein sequence ID" value="RDS76302.1"/>
    <property type="molecule type" value="Genomic_DNA"/>
</dbReference>